<evidence type="ECO:0000313" key="3">
    <source>
        <dbReference type="EMBL" id="GAA4044472.1"/>
    </source>
</evidence>
<reference evidence="4" key="1">
    <citation type="journal article" date="2019" name="Int. J. Syst. Evol. Microbiol.">
        <title>The Global Catalogue of Microorganisms (GCM) 10K type strain sequencing project: providing services to taxonomists for standard genome sequencing and annotation.</title>
        <authorList>
            <consortium name="The Broad Institute Genomics Platform"/>
            <consortium name="The Broad Institute Genome Sequencing Center for Infectious Disease"/>
            <person name="Wu L."/>
            <person name="Ma J."/>
        </authorList>
    </citation>
    <scope>NUCLEOTIDE SEQUENCE [LARGE SCALE GENOMIC DNA]</scope>
    <source>
        <strain evidence="4">JCM 16925</strain>
    </source>
</reference>
<dbReference type="EMBL" id="BAAAZY010000005">
    <property type="protein sequence ID" value="GAA4044472.1"/>
    <property type="molecule type" value="Genomic_DNA"/>
</dbReference>
<accession>A0ABP7UIW3</accession>
<evidence type="ECO:0000256" key="2">
    <source>
        <dbReference type="SAM" id="SignalP"/>
    </source>
</evidence>
<comment type="caution">
    <text evidence="3">The sequence shown here is derived from an EMBL/GenBank/DDBJ whole genome shotgun (WGS) entry which is preliminary data.</text>
</comment>
<proteinExistence type="predicted"/>
<keyword evidence="4" id="KW-1185">Reference proteome</keyword>
<organism evidence="3 4">
    <name type="scientific">Streptomyces shaanxiensis</name>
    <dbReference type="NCBI Taxonomy" id="653357"/>
    <lineage>
        <taxon>Bacteria</taxon>
        <taxon>Bacillati</taxon>
        <taxon>Actinomycetota</taxon>
        <taxon>Actinomycetes</taxon>
        <taxon>Kitasatosporales</taxon>
        <taxon>Streptomycetaceae</taxon>
        <taxon>Streptomyces</taxon>
    </lineage>
</organism>
<protein>
    <recommendedName>
        <fullName evidence="5">Secreted protein</fullName>
    </recommendedName>
</protein>
<feature type="region of interest" description="Disordered" evidence="1">
    <location>
        <begin position="105"/>
        <end position="131"/>
    </location>
</feature>
<gene>
    <name evidence="3" type="ORF">GCM10022233_12360</name>
</gene>
<dbReference type="Proteomes" id="UP001499984">
    <property type="component" value="Unassembled WGS sequence"/>
</dbReference>
<keyword evidence="2" id="KW-0732">Signal</keyword>
<name>A0ABP7UIW3_9ACTN</name>
<feature type="chain" id="PRO_5045942646" description="Secreted protein" evidence="2">
    <location>
        <begin position="28"/>
        <end position="131"/>
    </location>
</feature>
<sequence>MFNGKKIAAVSGLLGGLAMTWIGVAPAHAVANPGACAPDNQGNIICTQRIVGQLPEGGDFTVRRSVTCQPTEPVTLPAAGLLNSGTTRIGPHITCKDMTRPTMPAPAPATNDASDGGHLSALGRILGGPGA</sequence>
<dbReference type="RefSeq" id="WP_345009383.1">
    <property type="nucleotide sequence ID" value="NZ_BAAAZY010000005.1"/>
</dbReference>
<evidence type="ECO:0008006" key="5">
    <source>
        <dbReference type="Google" id="ProtNLM"/>
    </source>
</evidence>
<evidence type="ECO:0000313" key="4">
    <source>
        <dbReference type="Proteomes" id="UP001499984"/>
    </source>
</evidence>
<evidence type="ECO:0000256" key="1">
    <source>
        <dbReference type="SAM" id="MobiDB-lite"/>
    </source>
</evidence>
<feature type="signal peptide" evidence="2">
    <location>
        <begin position="1"/>
        <end position="27"/>
    </location>
</feature>